<dbReference type="KEGG" id="mhl:MHLP_04270"/>
<evidence type="ECO:0000313" key="14">
    <source>
        <dbReference type="Proteomes" id="UP000006502"/>
    </source>
</evidence>
<evidence type="ECO:0000259" key="12">
    <source>
        <dbReference type="PROSITE" id="PS50862"/>
    </source>
</evidence>
<name>I7CKN9_MYCHA</name>
<dbReference type="EMBL" id="CP003731">
    <property type="protein sequence ID" value="AFO52434.1"/>
    <property type="molecule type" value="Genomic_DNA"/>
</dbReference>
<protein>
    <recommendedName>
        <fullName evidence="2">threonine--tRNA ligase</fullName>
        <ecNumber evidence="2">6.1.1.3</ecNumber>
    </recommendedName>
</protein>
<evidence type="ECO:0000256" key="8">
    <source>
        <dbReference type="ARBA" id="ARBA00022840"/>
    </source>
</evidence>
<dbReference type="EC" id="6.1.1.3" evidence="2"/>
<dbReference type="PRINTS" id="PR01047">
    <property type="entry name" value="TRNASYNTHTHR"/>
</dbReference>
<dbReference type="InterPro" id="IPR006195">
    <property type="entry name" value="aa-tRNA-synth_II"/>
</dbReference>
<evidence type="ECO:0000313" key="13">
    <source>
        <dbReference type="EMBL" id="AFO52434.1"/>
    </source>
</evidence>
<dbReference type="FunFam" id="3.30.930.10:FF:000002">
    <property type="entry name" value="Threonine--tRNA ligase"/>
    <property type="match status" value="1"/>
</dbReference>
<dbReference type="InterPro" id="IPR036621">
    <property type="entry name" value="Anticodon-bd_dom_sf"/>
</dbReference>
<dbReference type="InterPro" id="IPR002314">
    <property type="entry name" value="aa-tRNA-synt_IIb"/>
</dbReference>
<dbReference type="AlphaFoldDB" id="I7CKN9"/>
<organism evidence="13 14">
    <name type="scientific">Mycoplasma haematolamae (strain Purdue)</name>
    <dbReference type="NCBI Taxonomy" id="1212765"/>
    <lineage>
        <taxon>Bacteria</taxon>
        <taxon>Bacillati</taxon>
        <taxon>Mycoplasmatota</taxon>
        <taxon>Mollicutes</taxon>
        <taxon>Mycoplasmataceae</taxon>
        <taxon>Mycoplasma</taxon>
    </lineage>
</organism>
<dbReference type="HOGENOM" id="CLU_008554_2_1_14"/>
<keyword evidence="7" id="KW-0862">Zinc</keyword>
<dbReference type="GO" id="GO:0046872">
    <property type="term" value="F:metal ion binding"/>
    <property type="evidence" value="ECO:0007669"/>
    <property type="project" value="UniProtKB-KW"/>
</dbReference>
<keyword evidence="14" id="KW-1185">Reference proteome</keyword>
<keyword evidence="6" id="KW-0547">Nucleotide-binding</keyword>
<comment type="similarity">
    <text evidence="1">Belongs to the class-II aminoacyl-tRNA synthetase family.</text>
</comment>
<evidence type="ECO:0000256" key="4">
    <source>
        <dbReference type="ARBA" id="ARBA00022598"/>
    </source>
</evidence>
<evidence type="ECO:0000256" key="3">
    <source>
        <dbReference type="ARBA" id="ARBA00022490"/>
    </source>
</evidence>
<sequence length="417" mass="47827">MCSGPKFDHRQFGAEKGLFCFPSEGGSGFAFWGPKGCKLVDIVRSYINEFQEKVCGIQLVKTPVLGKKELYKKTGHLELYAENIFPPMCSDKEEFVLRPMTCPHHILLAKELIQGYRQLPFLMGENSILHRNEYSGGLLGLKRVRTMELIDTHIFLMPEHAHNLINSCLTWVWTLLKKFQIEIKEIVLATRSDSQKYLCDVNEWSKSESVLFASAEEWAKKNDLSTKLVTKKGEAAFYGPKIDFNVVDTSNQDYTISTIQLDILMANRLGFTVIGPDQQDVNPWIIHLGLIGTLERFIAYLLERWEGTLPFWLSPQQISIIPIDQEKYLNVCKRLQAQLTELGFRVKIDEGKERFSKKILNSVQERVNIQLLIGEREASSLETISFRELGSEAPRELPWAEFISYLKELNSEAEIKV</sequence>
<dbReference type="GO" id="GO:0005524">
    <property type="term" value="F:ATP binding"/>
    <property type="evidence" value="ECO:0007669"/>
    <property type="project" value="UniProtKB-KW"/>
</dbReference>
<dbReference type="SUPFAM" id="SSF55681">
    <property type="entry name" value="Class II aaRS and biotin synthetases"/>
    <property type="match status" value="1"/>
</dbReference>
<dbReference type="SUPFAM" id="SSF52954">
    <property type="entry name" value="Class II aaRS ABD-related"/>
    <property type="match status" value="1"/>
</dbReference>
<dbReference type="OrthoDB" id="9802304at2"/>
<proteinExistence type="inferred from homology"/>
<dbReference type="STRING" id="1212765.MHLP_04270"/>
<evidence type="ECO:0000256" key="1">
    <source>
        <dbReference type="ARBA" id="ARBA00008226"/>
    </source>
</evidence>
<keyword evidence="9" id="KW-0648">Protein biosynthesis</keyword>
<reference evidence="13 14" key="1">
    <citation type="journal article" date="2012" name="J. Bacteriol.">
        <title>Genome Sequence of "Candidatus Mycoplasma haemolamae" Strain Purdue, a Red Blood Cell Pathogen of Alpacas (Vicugna pacos) and Llamas (Lama glama).</title>
        <authorList>
            <person name="Guimaraes A.M."/>
            <person name="Toth B."/>
            <person name="Santos A.P."/>
            <person name="do Nascimento N.C."/>
            <person name="Kritchevsky J.E."/>
            <person name="Messick J.B."/>
        </authorList>
    </citation>
    <scope>NUCLEOTIDE SEQUENCE [LARGE SCALE GENOMIC DNA]</scope>
    <source>
        <strain evidence="13 14">Purdue</strain>
    </source>
</reference>
<evidence type="ECO:0000256" key="5">
    <source>
        <dbReference type="ARBA" id="ARBA00022723"/>
    </source>
</evidence>
<dbReference type="GO" id="GO:0004829">
    <property type="term" value="F:threonine-tRNA ligase activity"/>
    <property type="evidence" value="ECO:0007669"/>
    <property type="project" value="UniProtKB-EC"/>
</dbReference>
<dbReference type="PANTHER" id="PTHR11451:SF56">
    <property type="entry name" value="THREONINE--TRNA LIGASE 1"/>
    <property type="match status" value="1"/>
</dbReference>
<dbReference type="Gene3D" id="3.40.50.800">
    <property type="entry name" value="Anticodon-binding domain"/>
    <property type="match status" value="1"/>
</dbReference>
<dbReference type="InterPro" id="IPR002320">
    <property type="entry name" value="Thr-tRNA-ligase_IIa"/>
</dbReference>
<accession>I7CKN9</accession>
<keyword evidence="4" id="KW-0436">Ligase</keyword>
<evidence type="ECO:0000256" key="6">
    <source>
        <dbReference type="ARBA" id="ARBA00022741"/>
    </source>
</evidence>
<evidence type="ECO:0000256" key="2">
    <source>
        <dbReference type="ARBA" id="ARBA00013163"/>
    </source>
</evidence>
<evidence type="ECO:0000256" key="11">
    <source>
        <dbReference type="ARBA" id="ARBA00049515"/>
    </source>
</evidence>
<comment type="catalytic activity">
    <reaction evidence="11">
        <text>tRNA(Thr) + L-threonine + ATP = L-threonyl-tRNA(Thr) + AMP + diphosphate + H(+)</text>
        <dbReference type="Rhea" id="RHEA:24624"/>
        <dbReference type="Rhea" id="RHEA-COMP:9670"/>
        <dbReference type="Rhea" id="RHEA-COMP:9704"/>
        <dbReference type="ChEBI" id="CHEBI:15378"/>
        <dbReference type="ChEBI" id="CHEBI:30616"/>
        <dbReference type="ChEBI" id="CHEBI:33019"/>
        <dbReference type="ChEBI" id="CHEBI:57926"/>
        <dbReference type="ChEBI" id="CHEBI:78442"/>
        <dbReference type="ChEBI" id="CHEBI:78534"/>
        <dbReference type="ChEBI" id="CHEBI:456215"/>
        <dbReference type="EC" id="6.1.1.3"/>
    </reaction>
</comment>
<dbReference type="Pfam" id="PF00587">
    <property type="entry name" value="tRNA-synt_2b"/>
    <property type="match status" value="1"/>
</dbReference>
<dbReference type="InterPro" id="IPR045864">
    <property type="entry name" value="aa-tRNA-synth_II/BPL/LPL"/>
</dbReference>
<dbReference type="Pfam" id="PF03129">
    <property type="entry name" value="HGTP_anticodon"/>
    <property type="match status" value="1"/>
</dbReference>
<feature type="domain" description="Aminoacyl-transfer RNA synthetases class-II family profile" evidence="12">
    <location>
        <begin position="42"/>
        <end position="310"/>
    </location>
</feature>
<dbReference type="GO" id="GO:0005737">
    <property type="term" value="C:cytoplasm"/>
    <property type="evidence" value="ECO:0007669"/>
    <property type="project" value="InterPro"/>
</dbReference>
<keyword evidence="8" id="KW-0067">ATP-binding</keyword>
<dbReference type="Proteomes" id="UP000006502">
    <property type="component" value="Chromosome"/>
</dbReference>
<evidence type="ECO:0000256" key="9">
    <source>
        <dbReference type="ARBA" id="ARBA00022917"/>
    </source>
</evidence>
<keyword evidence="5" id="KW-0479">Metal-binding</keyword>
<dbReference type="PANTHER" id="PTHR11451">
    <property type="entry name" value="THREONINE-TRNA LIGASE"/>
    <property type="match status" value="1"/>
</dbReference>
<evidence type="ECO:0000256" key="7">
    <source>
        <dbReference type="ARBA" id="ARBA00022833"/>
    </source>
</evidence>
<keyword evidence="10 13" id="KW-0030">Aminoacyl-tRNA synthetase</keyword>
<evidence type="ECO:0000256" key="10">
    <source>
        <dbReference type="ARBA" id="ARBA00023146"/>
    </source>
</evidence>
<dbReference type="InterPro" id="IPR004154">
    <property type="entry name" value="Anticodon-bd"/>
</dbReference>
<dbReference type="Gene3D" id="3.30.930.10">
    <property type="entry name" value="Bira Bifunctional Protein, Domain 2"/>
    <property type="match status" value="1"/>
</dbReference>
<dbReference type="PROSITE" id="PS50862">
    <property type="entry name" value="AA_TRNA_LIGASE_II"/>
    <property type="match status" value="1"/>
</dbReference>
<keyword evidence="3" id="KW-0963">Cytoplasm</keyword>
<gene>
    <name evidence="13" type="ordered locus">MHLP_04270</name>
</gene>
<dbReference type="PATRIC" id="fig|1212765.3.peg.971"/>
<dbReference type="GO" id="GO:0006435">
    <property type="term" value="P:threonyl-tRNA aminoacylation"/>
    <property type="evidence" value="ECO:0007669"/>
    <property type="project" value="InterPro"/>
</dbReference>
<reference evidence="14" key="2">
    <citation type="submission" date="2012-07" db="EMBL/GenBank/DDBJ databases">
        <title>Complete genome sequence of 'Candidatus Mycoplasma haemolamae'.</title>
        <authorList>
            <person name="Guimaraes A.M.S."/>
            <person name="Toth B."/>
            <person name="Santos A.P."/>
            <person name="Nascimento N.C."/>
            <person name="Sojka J.E."/>
            <person name="Messick J.B."/>
        </authorList>
    </citation>
    <scope>NUCLEOTIDE SEQUENCE [LARGE SCALE GENOMIC DNA]</scope>
    <source>
        <strain evidence="14">Purdue</strain>
    </source>
</reference>